<keyword evidence="3 9" id="KW-0732">Signal</keyword>
<dbReference type="Proteomes" id="UP000290289">
    <property type="component" value="Chromosome 10"/>
</dbReference>
<keyword evidence="7" id="KW-1015">Disulfide bond</keyword>
<proteinExistence type="predicted"/>
<dbReference type="PROSITE" id="PS50927">
    <property type="entry name" value="BULB_LECTIN"/>
    <property type="match status" value="1"/>
</dbReference>
<dbReference type="SUPFAM" id="SSF56112">
    <property type="entry name" value="Protein kinase-like (PK-like)"/>
    <property type="match status" value="1"/>
</dbReference>
<dbReference type="InterPro" id="IPR036426">
    <property type="entry name" value="Bulb-type_lectin_dom_sf"/>
</dbReference>
<evidence type="ECO:0000313" key="12">
    <source>
        <dbReference type="Proteomes" id="UP000290289"/>
    </source>
</evidence>
<keyword evidence="6" id="KW-0067">ATP-binding</keyword>
<reference evidence="11 12" key="1">
    <citation type="submission" date="2018-10" db="EMBL/GenBank/DDBJ databases">
        <title>A high-quality apple genome assembly.</title>
        <authorList>
            <person name="Hu J."/>
        </authorList>
    </citation>
    <scope>NUCLEOTIDE SEQUENCE [LARGE SCALE GENOMIC DNA]</scope>
    <source>
        <strain evidence="12">cv. HFTH1</strain>
        <tissue evidence="11">Young leaf</tissue>
    </source>
</reference>
<keyword evidence="2" id="KW-0808">Transferase</keyword>
<dbReference type="PANTHER" id="PTHR27002">
    <property type="entry name" value="RECEPTOR-LIKE SERINE/THREONINE-PROTEIN KINASE SD1-8"/>
    <property type="match status" value="1"/>
</dbReference>
<sequence length="643" mass="71827">MAIRSVIKYAIISVCFASLWTCHDAIDTLKPGDTLNSTASLLSASGSFTVNFVELGGSDNIFLAILRVKNKANRAWLANRDTPFSSTSSPLLTLDFNNVLKITRQGGDPVVLSAAPYINDTNISVVATLLDSGNLVLQEVNSVSRSTIRIWWQSFDYPLDTFLPGMKLGVDRRNGLYWSLSSWGSKNNPMPPGPYSLFWDTNGHQLNIKRNGVVYWTSGVFADGRFEFIFPDVSKQRYNFTIVSNQDEDYLTYTSLNDPSDSEPEWVLFTRGALFEFGASVAIIEAKTCDGYNVIGGCVRRDRPIGCIGEAGDDFQLKKGYFKVINSSTSRPPNWIGSGSEDCKVTCWQDCNCLGFDFPSGNPSTGAGCRFWSVDCAFIEDFTANTSFVLPSATQLPQPADSPRAGKIGKNWTTIRRKLLNFMESKRPIGHVVGNQNDQENMKYPNLSVFTYGSVLEATRNFSEENKLGQGGFGPVYWIMYLSFSFLIWYSGYMPPEYVMGGHFSVKSDVYSYGVLMLEIISGRKNNSFYNEDRVLNLVGHAWELWKEDRETELMDPTLVETCTRHQVLRCVQVGLLCVEEKAADRPTMSELISMLTNESVQLPEPKKPAFYYAERNVGNADIDRRGPPLDINGLSISEFVGR</sequence>
<dbReference type="Pfam" id="PF01453">
    <property type="entry name" value="B_lectin"/>
    <property type="match status" value="1"/>
</dbReference>
<dbReference type="SMART" id="SM00108">
    <property type="entry name" value="B_lectin"/>
    <property type="match status" value="1"/>
</dbReference>
<feature type="signal peptide" evidence="9">
    <location>
        <begin position="1"/>
        <end position="17"/>
    </location>
</feature>
<accession>A0A498ITL3</accession>
<evidence type="ECO:0000256" key="8">
    <source>
        <dbReference type="ARBA" id="ARBA00023180"/>
    </source>
</evidence>
<keyword evidence="5" id="KW-0418">Kinase</keyword>
<gene>
    <name evidence="11" type="ORF">DVH24_021882</name>
</gene>
<evidence type="ECO:0000313" key="11">
    <source>
        <dbReference type="EMBL" id="RXH86609.1"/>
    </source>
</evidence>
<feature type="domain" description="Bulb-type lectin" evidence="10">
    <location>
        <begin position="26"/>
        <end position="150"/>
    </location>
</feature>
<dbReference type="InterPro" id="IPR011009">
    <property type="entry name" value="Kinase-like_dom_sf"/>
</dbReference>
<keyword evidence="4" id="KW-0547">Nucleotide-binding</keyword>
<keyword evidence="8" id="KW-0325">Glycoprotein</keyword>
<evidence type="ECO:0000256" key="6">
    <source>
        <dbReference type="ARBA" id="ARBA00022840"/>
    </source>
</evidence>
<evidence type="ECO:0000259" key="10">
    <source>
        <dbReference type="PROSITE" id="PS50927"/>
    </source>
</evidence>
<name>A0A498ITL3_MALDO</name>
<dbReference type="Gene3D" id="1.10.510.10">
    <property type="entry name" value="Transferase(Phosphotransferase) domain 1"/>
    <property type="match status" value="1"/>
</dbReference>
<organism evidence="11 12">
    <name type="scientific">Malus domestica</name>
    <name type="common">Apple</name>
    <name type="synonym">Pyrus malus</name>
    <dbReference type="NCBI Taxonomy" id="3750"/>
    <lineage>
        <taxon>Eukaryota</taxon>
        <taxon>Viridiplantae</taxon>
        <taxon>Streptophyta</taxon>
        <taxon>Embryophyta</taxon>
        <taxon>Tracheophyta</taxon>
        <taxon>Spermatophyta</taxon>
        <taxon>Magnoliopsida</taxon>
        <taxon>eudicotyledons</taxon>
        <taxon>Gunneridae</taxon>
        <taxon>Pentapetalae</taxon>
        <taxon>rosids</taxon>
        <taxon>fabids</taxon>
        <taxon>Rosales</taxon>
        <taxon>Rosaceae</taxon>
        <taxon>Amygdaloideae</taxon>
        <taxon>Maleae</taxon>
        <taxon>Malus</taxon>
    </lineage>
</organism>
<feature type="chain" id="PRO_5019778647" description="Bulb-type lectin domain-containing protein" evidence="9">
    <location>
        <begin position="18"/>
        <end position="643"/>
    </location>
</feature>
<evidence type="ECO:0000256" key="4">
    <source>
        <dbReference type="ARBA" id="ARBA00022741"/>
    </source>
</evidence>
<dbReference type="FunFam" id="1.10.510.10:FF:001722">
    <property type="entry name" value="G-type lectin S-receptor-like serine/threonine-protein kinase B120"/>
    <property type="match status" value="1"/>
</dbReference>
<evidence type="ECO:0000256" key="2">
    <source>
        <dbReference type="ARBA" id="ARBA00022679"/>
    </source>
</evidence>
<comment type="caution">
    <text evidence="11">The sequence shown here is derived from an EMBL/GenBank/DDBJ whole genome shotgun (WGS) entry which is preliminary data.</text>
</comment>
<dbReference type="GO" id="GO:0004674">
    <property type="term" value="F:protein serine/threonine kinase activity"/>
    <property type="evidence" value="ECO:0007669"/>
    <property type="project" value="UniProtKB-KW"/>
</dbReference>
<dbReference type="AlphaFoldDB" id="A0A498ITL3"/>
<dbReference type="EMBL" id="RDQH01000336">
    <property type="protein sequence ID" value="RXH86609.1"/>
    <property type="molecule type" value="Genomic_DNA"/>
</dbReference>
<dbReference type="InterPro" id="IPR001480">
    <property type="entry name" value="Bulb-type_lectin_dom"/>
</dbReference>
<evidence type="ECO:0000256" key="7">
    <source>
        <dbReference type="ARBA" id="ARBA00023157"/>
    </source>
</evidence>
<protein>
    <recommendedName>
        <fullName evidence="10">Bulb-type lectin domain-containing protein</fullName>
    </recommendedName>
</protein>
<dbReference type="GO" id="GO:0005886">
    <property type="term" value="C:plasma membrane"/>
    <property type="evidence" value="ECO:0007669"/>
    <property type="project" value="TreeGrafter"/>
</dbReference>
<evidence type="ECO:0000256" key="1">
    <source>
        <dbReference type="ARBA" id="ARBA00022527"/>
    </source>
</evidence>
<dbReference type="Gene3D" id="3.30.200.20">
    <property type="entry name" value="Phosphorylase Kinase, domain 1"/>
    <property type="match status" value="1"/>
</dbReference>
<dbReference type="GO" id="GO:0005524">
    <property type="term" value="F:ATP binding"/>
    <property type="evidence" value="ECO:0007669"/>
    <property type="project" value="UniProtKB-KW"/>
</dbReference>
<dbReference type="PANTHER" id="PTHR27002:SF1087">
    <property type="entry name" value="PROTEIN KINASE DOMAIN-CONTAINING PROTEIN"/>
    <property type="match status" value="1"/>
</dbReference>
<evidence type="ECO:0000256" key="3">
    <source>
        <dbReference type="ARBA" id="ARBA00022729"/>
    </source>
</evidence>
<evidence type="ECO:0000256" key="5">
    <source>
        <dbReference type="ARBA" id="ARBA00022777"/>
    </source>
</evidence>
<dbReference type="InterPro" id="IPR001245">
    <property type="entry name" value="Ser-Thr/Tyr_kinase_cat_dom"/>
</dbReference>
<dbReference type="Pfam" id="PF07714">
    <property type="entry name" value="PK_Tyr_Ser-Thr"/>
    <property type="match status" value="1"/>
</dbReference>
<dbReference type="SUPFAM" id="SSF51110">
    <property type="entry name" value="alpha-D-mannose-specific plant lectins"/>
    <property type="match status" value="1"/>
</dbReference>
<keyword evidence="1" id="KW-0723">Serine/threonine-protein kinase</keyword>
<evidence type="ECO:0000256" key="9">
    <source>
        <dbReference type="SAM" id="SignalP"/>
    </source>
</evidence>
<keyword evidence="12" id="KW-1185">Reference proteome</keyword>
<dbReference type="Gene3D" id="2.90.10.10">
    <property type="entry name" value="Bulb-type lectin domain"/>
    <property type="match status" value="1"/>
</dbReference>